<dbReference type="PROSITE" id="PS01179">
    <property type="entry name" value="PID"/>
    <property type="match status" value="1"/>
</dbReference>
<reference evidence="15" key="1">
    <citation type="submission" date="2025-08" db="UniProtKB">
        <authorList>
            <consortium name="Ensembl"/>
        </authorList>
    </citation>
    <scope>IDENTIFICATION</scope>
</reference>
<proteinExistence type="predicted"/>
<protein>
    <submittedName>
        <fullName evidence="15">Uncharacterized protein</fullName>
    </submittedName>
</protein>
<dbReference type="GeneTree" id="ENSGT00940000156624"/>
<evidence type="ECO:0000259" key="13">
    <source>
        <dbReference type="PROSITE" id="PS01179"/>
    </source>
</evidence>
<feature type="region of interest" description="Disordered" evidence="12">
    <location>
        <begin position="673"/>
        <end position="748"/>
    </location>
</feature>
<dbReference type="SMART" id="SM00233">
    <property type="entry name" value="PH"/>
    <property type="match status" value="1"/>
</dbReference>
<feature type="domain" description="PH" evidence="14">
    <location>
        <begin position="274"/>
        <end position="372"/>
    </location>
</feature>
<evidence type="ECO:0000256" key="5">
    <source>
        <dbReference type="ARBA" id="ARBA00022490"/>
    </source>
</evidence>
<dbReference type="PANTHER" id="PTHR46415:SF2">
    <property type="entry name" value="BETA, PUTATIVE-RELATED"/>
    <property type="match status" value="1"/>
</dbReference>
<organism evidence="15 16">
    <name type="scientific">Eptatretus burgeri</name>
    <name type="common">Inshore hagfish</name>
    <dbReference type="NCBI Taxonomy" id="7764"/>
    <lineage>
        <taxon>Eukaryota</taxon>
        <taxon>Metazoa</taxon>
        <taxon>Chordata</taxon>
        <taxon>Craniata</taxon>
        <taxon>Vertebrata</taxon>
        <taxon>Cyclostomata</taxon>
        <taxon>Myxini</taxon>
        <taxon>Myxiniformes</taxon>
        <taxon>Myxinidae</taxon>
        <taxon>Eptatretinae</taxon>
        <taxon>Eptatretus</taxon>
    </lineage>
</organism>
<dbReference type="GO" id="GO:0051049">
    <property type="term" value="P:regulation of transport"/>
    <property type="evidence" value="ECO:0007669"/>
    <property type="project" value="UniProtKB-ARBA"/>
</dbReference>
<accession>A0A8C4R0S7</accession>
<dbReference type="InterPro" id="IPR027267">
    <property type="entry name" value="AH/BAR_dom_sf"/>
</dbReference>
<name>A0A8C4R0S7_EPTBU</name>
<evidence type="ECO:0000256" key="6">
    <source>
        <dbReference type="ARBA" id="ARBA00022753"/>
    </source>
</evidence>
<evidence type="ECO:0000256" key="2">
    <source>
        <dbReference type="ARBA" id="ARBA00004220"/>
    </source>
</evidence>
<evidence type="ECO:0000256" key="9">
    <source>
        <dbReference type="ARBA" id="ARBA00023273"/>
    </source>
</evidence>
<sequence length="748" mass="83156">MPGMDRLPLEEALEDSPQTRCLLGVFEEDSSLFDSYSSRLLQAAQRLHAAQTELSAATQNLSRQVLNYTSQHFPLGGDDEVMTSTVQHFAKVIDELSSQHAIVSSQLADAVMFPIMQFREKELADILSLRQMMTAATVELDGAIIKYSRLSKRRDNEKVRGEVSEDVYSCRKKLHQVSLQYYAALNALQFRKKIITLEPMLGYLQAQMSFFRMGSEYLTPQVEQFVSNICTSVQSVRGELDAEQGATAVTTEALQEASDALYCPDPIGEPDRTLTQRAGYLFLRQKTGLVSFTWERLFFFTQGGNLMSQRRDALAGGLVMDLDNCSVMAAEPDDRRNCFQITVFDGKRSVILQADSRKDCEEWIATISNISRQIYLAEDPQALAAQVQRVAMNAVTPSPSFQERHNILRPITSPSSWGSVSMPTDTPSSHPSSPEPKGPSQPLVALGTPIQFDISPGNEEEEEVKEEGAASPTGRRHNPFGEGESGGDAQDCVLHQLFVVRFLGCMAVNPESSIDAPAIYETMRQVMAARAIHSIFRMAEFHLLITSQSLRLIDPQTQVTRITFPVDQVGACISHKDNPRLFGFIIHGIGGRQTAGECRVPQVVQPSCYVFESNDEGEKVGGGLVFLHPLFKLPLPLIHLDGYIITCPSFIPQICDSVGLAKQISLHTNLERRVSEGERKKQKEIEKEQRVSEDERERQKEIEKDLEQQSRLISASSKSIDLSPADRNVRSDTAVPGMDEENGAESEA</sequence>
<evidence type="ECO:0000256" key="3">
    <source>
        <dbReference type="ARBA" id="ARBA00004262"/>
    </source>
</evidence>
<dbReference type="InterPro" id="IPR001849">
    <property type="entry name" value="PH_domain"/>
</dbReference>
<dbReference type="SUPFAM" id="SSF103657">
    <property type="entry name" value="BAR/IMD domain-like"/>
    <property type="match status" value="1"/>
</dbReference>
<keyword evidence="8" id="KW-0539">Nucleus</keyword>
<dbReference type="GO" id="GO:0031901">
    <property type="term" value="C:early endosome membrane"/>
    <property type="evidence" value="ECO:0007669"/>
    <property type="project" value="UniProtKB-SubCell"/>
</dbReference>
<evidence type="ECO:0000256" key="12">
    <source>
        <dbReference type="SAM" id="MobiDB-lite"/>
    </source>
</evidence>
<dbReference type="Gene3D" id="2.30.29.30">
    <property type="entry name" value="Pleckstrin-homology domain (PH domain)/Phosphotyrosine-binding domain (PTB)"/>
    <property type="match status" value="2"/>
</dbReference>
<dbReference type="FunFam" id="2.30.29.30:FF:000067">
    <property type="entry name" value="Putative DCC-interacting protein 13-beta isoform 2"/>
    <property type="match status" value="1"/>
</dbReference>
<feature type="compositionally biased region" description="Polar residues" evidence="12">
    <location>
        <begin position="709"/>
        <end position="720"/>
    </location>
</feature>
<comment type="subcellular location">
    <subcellularLocation>
        <location evidence="4">Cell projection</location>
        <location evidence="4">Ruffle</location>
    </subcellularLocation>
    <subcellularLocation>
        <location evidence="3">Cytoplasmic vesicle</location>
        <location evidence="3">Phagosome</location>
    </subcellularLocation>
    <subcellularLocation>
        <location evidence="2">Early endosome membrane</location>
        <topology evidence="2">Peripheral membrane protein</topology>
    </subcellularLocation>
    <subcellularLocation>
        <location evidence="1">Nucleus</location>
    </subcellularLocation>
</comment>
<dbReference type="InterPro" id="IPR047236">
    <property type="entry name" value="PH_DP13A/B"/>
</dbReference>
<keyword evidence="10" id="KW-0131">Cell cycle</keyword>
<dbReference type="AlphaFoldDB" id="A0A8C4R0S7"/>
<dbReference type="GO" id="GO:0005634">
    <property type="term" value="C:nucleus"/>
    <property type="evidence" value="ECO:0007669"/>
    <property type="project" value="UniProtKB-SubCell"/>
</dbReference>
<dbReference type="GO" id="GO:0001726">
    <property type="term" value="C:ruffle"/>
    <property type="evidence" value="ECO:0007669"/>
    <property type="project" value="UniProtKB-SubCell"/>
</dbReference>
<evidence type="ECO:0000256" key="10">
    <source>
        <dbReference type="ARBA" id="ARBA00023306"/>
    </source>
</evidence>
<feature type="region of interest" description="Disordered" evidence="12">
    <location>
        <begin position="412"/>
        <end position="486"/>
    </location>
</feature>
<evidence type="ECO:0000256" key="7">
    <source>
        <dbReference type="ARBA" id="ARBA00023136"/>
    </source>
</evidence>
<evidence type="ECO:0000256" key="11">
    <source>
        <dbReference type="ARBA" id="ARBA00023329"/>
    </source>
</evidence>
<dbReference type="FunFam" id="1.20.1270.60:FF:000034">
    <property type="entry name" value="DCC-interacting protein 13-alpha isoform X2"/>
    <property type="match status" value="1"/>
</dbReference>
<dbReference type="InterPro" id="IPR004148">
    <property type="entry name" value="BAR_dom"/>
</dbReference>
<feature type="compositionally biased region" description="Low complexity" evidence="12">
    <location>
        <begin position="421"/>
        <end position="432"/>
    </location>
</feature>
<reference evidence="15" key="2">
    <citation type="submission" date="2025-09" db="UniProtKB">
        <authorList>
            <consortium name="Ensembl"/>
        </authorList>
    </citation>
    <scope>IDENTIFICATION</scope>
</reference>
<feature type="compositionally biased region" description="Acidic residues" evidence="12">
    <location>
        <begin position="738"/>
        <end position="748"/>
    </location>
</feature>
<evidence type="ECO:0000259" key="14">
    <source>
        <dbReference type="PROSITE" id="PS50003"/>
    </source>
</evidence>
<keyword evidence="6" id="KW-0967">Endosome</keyword>
<dbReference type="Pfam" id="PF16746">
    <property type="entry name" value="BAR_3"/>
    <property type="match status" value="1"/>
</dbReference>
<keyword evidence="5" id="KW-0963">Cytoplasm</keyword>
<dbReference type="PANTHER" id="PTHR46415">
    <property type="entry name" value="ADAPTOR PROTEIN, PHOSPHOTYROSINE INTERACTION, PH DOMAIN AND LEUCINE ZIPPER-CONTAINING 2"/>
    <property type="match status" value="1"/>
</dbReference>
<keyword evidence="7" id="KW-0472">Membrane</keyword>
<dbReference type="GO" id="GO:0045335">
    <property type="term" value="C:phagocytic vesicle"/>
    <property type="evidence" value="ECO:0007669"/>
    <property type="project" value="UniProtKB-SubCell"/>
</dbReference>
<keyword evidence="16" id="KW-1185">Reference proteome</keyword>
<evidence type="ECO:0000313" key="15">
    <source>
        <dbReference type="Ensembl" id="ENSEBUP00000023534.1"/>
    </source>
</evidence>
<dbReference type="Gene3D" id="1.20.1270.60">
    <property type="entry name" value="Arfaptin homology (AH) domain/BAR domain"/>
    <property type="match status" value="1"/>
</dbReference>
<dbReference type="InterPro" id="IPR006020">
    <property type="entry name" value="PTB/PI_dom"/>
</dbReference>
<dbReference type="SUPFAM" id="SSF50729">
    <property type="entry name" value="PH domain-like"/>
    <property type="match status" value="2"/>
</dbReference>
<evidence type="ECO:0000313" key="16">
    <source>
        <dbReference type="Proteomes" id="UP000694388"/>
    </source>
</evidence>
<dbReference type="GO" id="GO:0023052">
    <property type="term" value="P:signaling"/>
    <property type="evidence" value="ECO:0007669"/>
    <property type="project" value="TreeGrafter"/>
</dbReference>
<dbReference type="Ensembl" id="ENSEBUT00000024109.1">
    <property type="protein sequence ID" value="ENSEBUP00000023534.1"/>
    <property type="gene ID" value="ENSEBUG00000014499.1"/>
</dbReference>
<dbReference type="CDD" id="cd13247">
    <property type="entry name" value="BAR-PH_APPL"/>
    <property type="match status" value="1"/>
</dbReference>
<dbReference type="Pfam" id="PF00640">
    <property type="entry name" value="PID"/>
    <property type="match status" value="1"/>
</dbReference>
<feature type="compositionally biased region" description="Basic and acidic residues" evidence="12">
    <location>
        <begin position="673"/>
        <end position="708"/>
    </location>
</feature>
<dbReference type="Pfam" id="PF00169">
    <property type="entry name" value="PH"/>
    <property type="match status" value="1"/>
</dbReference>
<dbReference type="InterPro" id="IPR047181">
    <property type="entry name" value="DP13A/B"/>
</dbReference>
<evidence type="ECO:0000256" key="8">
    <source>
        <dbReference type="ARBA" id="ARBA00023242"/>
    </source>
</evidence>
<dbReference type="Proteomes" id="UP000694388">
    <property type="component" value="Unplaced"/>
</dbReference>
<evidence type="ECO:0000256" key="1">
    <source>
        <dbReference type="ARBA" id="ARBA00004123"/>
    </source>
</evidence>
<evidence type="ECO:0000256" key="4">
    <source>
        <dbReference type="ARBA" id="ARBA00004466"/>
    </source>
</evidence>
<keyword evidence="9" id="KW-0966">Cell projection</keyword>
<keyword evidence="11" id="KW-0968">Cytoplasmic vesicle</keyword>
<feature type="domain" description="PID" evidence="13">
    <location>
        <begin position="498"/>
        <end position="613"/>
    </location>
</feature>
<dbReference type="GO" id="GO:0071363">
    <property type="term" value="P:cellular response to growth factor stimulus"/>
    <property type="evidence" value="ECO:0007669"/>
    <property type="project" value="UniProtKB-ARBA"/>
</dbReference>
<dbReference type="InterPro" id="IPR011993">
    <property type="entry name" value="PH-like_dom_sf"/>
</dbReference>
<dbReference type="PROSITE" id="PS50003">
    <property type="entry name" value="PH_DOMAIN"/>
    <property type="match status" value="1"/>
</dbReference>